<dbReference type="EMBL" id="JH817484">
    <property type="protein sequence ID" value="EKC30900.1"/>
    <property type="molecule type" value="Genomic_DNA"/>
</dbReference>
<reference evidence="1" key="1">
    <citation type="journal article" date="2012" name="Nature">
        <title>The oyster genome reveals stress adaptation and complexity of shell formation.</title>
        <authorList>
            <person name="Zhang G."/>
            <person name="Fang X."/>
            <person name="Guo X."/>
            <person name="Li L."/>
            <person name="Luo R."/>
            <person name="Xu F."/>
            <person name="Yang P."/>
            <person name="Zhang L."/>
            <person name="Wang X."/>
            <person name="Qi H."/>
            <person name="Xiong Z."/>
            <person name="Que H."/>
            <person name="Xie Y."/>
            <person name="Holland P.W."/>
            <person name="Paps J."/>
            <person name="Zhu Y."/>
            <person name="Wu F."/>
            <person name="Chen Y."/>
            <person name="Wang J."/>
            <person name="Peng C."/>
            <person name="Meng J."/>
            <person name="Yang L."/>
            <person name="Liu J."/>
            <person name="Wen B."/>
            <person name="Zhang N."/>
            <person name="Huang Z."/>
            <person name="Zhu Q."/>
            <person name="Feng Y."/>
            <person name="Mount A."/>
            <person name="Hedgecock D."/>
            <person name="Xu Z."/>
            <person name="Liu Y."/>
            <person name="Domazet-Loso T."/>
            <person name="Du Y."/>
            <person name="Sun X."/>
            <person name="Zhang S."/>
            <person name="Liu B."/>
            <person name="Cheng P."/>
            <person name="Jiang X."/>
            <person name="Li J."/>
            <person name="Fan D."/>
            <person name="Wang W."/>
            <person name="Fu W."/>
            <person name="Wang T."/>
            <person name="Wang B."/>
            <person name="Zhang J."/>
            <person name="Peng Z."/>
            <person name="Li Y."/>
            <person name="Li N."/>
            <person name="Wang J."/>
            <person name="Chen M."/>
            <person name="He Y."/>
            <person name="Tan F."/>
            <person name="Song X."/>
            <person name="Zheng Q."/>
            <person name="Huang R."/>
            <person name="Yang H."/>
            <person name="Du X."/>
            <person name="Chen L."/>
            <person name="Yang M."/>
            <person name="Gaffney P.M."/>
            <person name="Wang S."/>
            <person name="Luo L."/>
            <person name="She Z."/>
            <person name="Ming Y."/>
            <person name="Huang W."/>
            <person name="Zhang S."/>
            <person name="Huang B."/>
            <person name="Zhang Y."/>
            <person name="Qu T."/>
            <person name="Ni P."/>
            <person name="Miao G."/>
            <person name="Wang J."/>
            <person name="Wang Q."/>
            <person name="Steinberg C.E."/>
            <person name="Wang H."/>
            <person name="Li N."/>
            <person name="Qian L."/>
            <person name="Zhang G."/>
            <person name="Li Y."/>
            <person name="Yang H."/>
            <person name="Liu X."/>
            <person name="Wang J."/>
            <person name="Yin Y."/>
            <person name="Wang J."/>
        </authorList>
    </citation>
    <scope>NUCLEOTIDE SEQUENCE [LARGE SCALE GENOMIC DNA]</scope>
    <source>
        <strain evidence="1">05x7-T-G4-1.051#20</strain>
    </source>
</reference>
<evidence type="ECO:0000313" key="1">
    <source>
        <dbReference type="EMBL" id="EKC30900.1"/>
    </source>
</evidence>
<dbReference type="HOGENOM" id="CLU_2943949_0_0_1"/>
<dbReference type="InParanoid" id="K1QPV6"/>
<organism evidence="1">
    <name type="scientific">Magallana gigas</name>
    <name type="common">Pacific oyster</name>
    <name type="synonym">Crassostrea gigas</name>
    <dbReference type="NCBI Taxonomy" id="29159"/>
    <lineage>
        <taxon>Eukaryota</taxon>
        <taxon>Metazoa</taxon>
        <taxon>Spiralia</taxon>
        <taxon>Lophotrochozoa</taxon>
        <taxon>Mollusca</taxon>
        <taxon>Bivalvia</taxon>
        <taxon>Autobranchia</taxon>
        <taxon>Pteriomorphia</taxon>
        <taxon>Ostreida</taxon>
        <taxon>Ostreoidea</taxon>
        <taxon>Ostreidae</taxon>
        <taxon>Magallana</taxon>
    </lineage>
</organism>
<accession>K1QPV6</accession>
<protein>
    <submittedName>
        <fullName evidence="1">Uncharacterized protein</fullName>
    </submittedName>
</protein>
<proteinExistence type="predicted"/>
<sequence>MVSTHNHVFVKAAFKPDTKQYTLCGEPVHKCWCSKERNRKSIYEDAINEETEQDYDVLKL</sequence>
<name>K1QPV6_MAGGI</name>
<dbReference type="AlphaFoldDB" id="K1QPV6"/>
<gene>
    <name evidence="1" type="ORF">CGI_10028581</name>
</gene>